<proteinExistence type="predicted"/>
<comment type="caution">
    <text evidence="1">The sequence shown here is derived from an EMBL/GenBank/DDBJ whole genome shotgun (WGS) entry which is preliminary data.</text>
</comment>
<name>A0A095YEG6_9MICC</name>
<dbReference type="AlphaFoldDB" id="A0A095YEG6"/>
<dbReference type="EMBL" id="JRNH01000012">
    <property type="protein sequence ID" value="KGF20658.1"/>
    <property type="molecule type" value="Genomic_DNA"/>
</dbReference>
<organism evidence="1 2">
    <name type="scientific">Pseudoglutamicibacter albus DNF00011</name>
    <dbReference type="NCBI Taxonomy" id="1401063"/>
    <lineage>
        <taxon>Bacteria</taxon>
        <taxon>Bacillati</taxon>
        <taxon>Actinomycetota</taxon>
        <taxon>Actinomycetes</taxon>
        <taxon>Micrococcales</taxon>
        <taxon>Micrococcaceae</taxon>
        <taxon>Pseudoglutamicibacter</taxon>
    </lineage>
</organism>
<reference evidence="1 2" key="1">
    <citation type="submission" date="2014-07" db="EMBL/GenBank/DDBJ databases">
        <authorList>
            <person name="McCorrison J."/>
            <person name="Sanka R."/>
            <person name="Torralba M."/>
            <person name="Gillis M."/>
            <person name="Haft D.H."/>
            <person name="Methe B."/>
            <person name="Sutton G."/>
            <person name="Nelson K.E."/>
        </authorList>
    </citation>
    <scope>NUCLEOTIDE SEQUENCE [LARGE SCALE GENOMIC DNA]</scope>
    <source>
        <strain evidence="1 2">DNF00011</strain>
    </source>
</reference>
<accession>A0A095YEG6</accession>
<gene>
    <name evidence="1" type="ORF">HMPREF2128_04305</name>
</gene>
<protein>
    <submittedName>
        <fullName evidence="1">Uncharacterized protein</fullName>
    </submittedName>
</protein>
<evidence type="ECO:0000313" key="1">
    <source>
        <dbReference type="EMBL" id="KGF20658.1"/>
    </source>
</evidence>
<dbReference type="RefSeq" id="WP_035755431.1">
    <property type="nucleotide sequence ID" value="NZ_JRNH01000012.1"/>
</dbReference>
<evidence type="ECO:0000313" key="2">
    <source>
        <dbReference type="Proteomes" id="UP000053528"/>
    </source>
</evidence>
<dbReference type="Proteomes" id="UP000053528">
    <property type="component" value="Unassembled WGS sequence"/>
</dbReference>
<sequence>MGALVTFSALLGILVAAWAAGGVREPQPVTSSAAHFTPRGEKLGAEQVTNLRHAGWLCTDLRTIGFTWESASGRHIGNTYELQQTYSSPAGTVVIVESRDADGAAVTSRVQSEDADASNQAIHRLRDGRGPLWQAELSTDSARFVIAADLPSIHEKILVHQVRTQATDKIRDLEASRAGGLERLTRGFARLMEPR</sequence>